<dbReference type="GO" id="GO:0005549">
    <property type="term" value="F:odorant binding"/>
    <property type="evidence" value="ECO:0007669"/>
    <property type="project" value="InterPro"/>
</dbReference>
<keyword evidence="3" id="KW-1185">Reference proteome</keyword>
<sequence>MLQLSVFLLCAICASAMDLKTFREELLADEDFMAARDYCLEQLGMKVDDLKLAATGDEVPENLLCFAKCLQEKQGYVDAEGTIDLDNMKALPVFSHIPDDKKDDVMACLENMGKIETCADIQKERECFHNNLN</sequence>
<dbReference type="InterPro" id="IPR006170">
    <property type="entry name" value="PBP/GOBP"/>
</dbReference>
<dbReference type="EMBL" id="JALNTZ010000005">
    <property type="protein sequence ID" value="KAJ3652574.1"/>
    <property type="molecule type" value="Genomic_DNA"/>
</dbReference>
<accession>A0AA38IED5</accession>
<evidence type="ECO:0000256" key="1">
    <source>
        <dbReference type="SAM" id="SignalP"/>
    </source>
</evidence>
<dbReference type="Pfam" id="PF01395">
    <property type="entry name" value="PBP_GOBP"/>
    <property type="match status" value="1"/>
</dbReference>
<feature type="chain" id="PRO_5041340746" evidence="1">
    <location>
        <begin position="17"/>
        <end position="133"/>
    </location>
</feature>
<dbReference type="Proteomes" id="UP001168821">
    <property type="component" value="Unassembled WGS sequence"/>
</dbReference>
<dbReference type="AlphaFoldDB" id="A0AA38IED5"/>
<feature type="signal peptide" evidence="1">
    <location>
        <begin position="1"/>
        <end position="16"/>
    </location>
</feature>
<dbReference type="CDD" id="cd23992">
    <property type="entry name" value="PBP_GOBP"/>
    <property type="match status" value="1"/>
</dbReference>
<keyword evidence="1" id="KW-0732">Signal</keyword>
<evidence type="ECO:0000313" key="3">
    <source>
        <dbReference type="Proteomes" id="UP001168821"/>
    </source>
</evidence>
<evidence type="ECO:0000313" key="2">
    <source>
        <dbReference type="EMBL" id="KAJ3652574.1"/>
    </source>
</evidence>
<name>A0AA38IED5_9CUCU</name>
<dbReference type="Gene3D" id="1.10.238.20">
    <property type="entry name" value="Pheromone/general odorant binding protein domain"/>
    <property type="match status" value="1"/>
</dbReference>
<organism evidence="2 3">
    <name type="scientific">Zophobas morio</name>
    <dbReference type="NCBI Taxonomy" id="2755281"/>
    <lineage>
        <taxon>Eukaryota</taxon>
        <taxon>Metazoa</taxon>
        <taxon>Ecdysozoa</taxon>
        <taxon>Arthropoda</taxon>
        <taxon>Hexapoda</taxon>
        <taxon>Insecta</taxon>
        <taxon>Pterygota</taxon>
        <taxon>Neoptera</taxon>
        <taxon>Endopterygota</taxon>
        <taxon>Coleoptera</taxon>
        <taxon>Polyphaga</taxon>
        <taxon>Cucujiformia</taxon>
        <taxon>Tenebrionidae</taxon>
        <taxon>Zophobas</taxon>
    </lineage>
</organism>
<dbReference type="SUPFAM" id="SSF47565">
    <property type="entry name" value="Insect pheromone/odorant-binding proteins"/>
    <property type="match status" value="1"/>
</dbReference>
<comment type="caution">
    <text evidence="2">The sequence shown here is derived from an EMBL/GenBank/DDBJ whole genome shotgun (WGS) entry which is preliminary data.</text>
</comment>
<reference evidence="2" key="1">
    <citation type="journal article" date="2023" name="G3 (Bethesda)">
        <title>Whole genome assemblies of Zophobas morio and Tenebrio molitor.</title>
        <authorList>
            <person name="Kaur S."/>
            <person name="Stinson S.A."/>
            <person name="diCenzo G.C."/>
        </authorList>
    </citation>
    <scope>NUCLEOTIDE SEQUENCE</scope>
    <source>
        <strain evidence="2">QUZm001</strain>
    </source>
</reference>
<gene>
    <name evidence="2" type="ORF">Zmor_018526</name>
</gene>
<protein>
    <submittedName>
        <fullName evidence="2">Uncharacterized protein</fullName>
    </submittedName>
</protein>
<dbReference type="InterPro" id="IPR036728">
    <property type="entry name" value="PBP_GOBP_sf"/>
</dbReference>
<proteinExistence type="predicted"/>